<evidence type="ECO:0000313" key="2">
    <source>
        <dbReference type="EMBL" id="PNX80338.1"/>
    </source>
</evidence>
<sequence>MTPTSLAASIRYVCHKTPDKGVDLILTVSSCIECQDPIIKALGLQSLAHLCEADVIGKHLSSAKVGVPWMQKHIQKHQRACNAI</sequence>
<reference evidence="2 3" key="1">
    <citation type="journal article" date="2014" name="Am. J. Bot.">
        <title>Genome assembly and annotation for red clover (Trifolium pratense; Fabaceae).</title>
        <authorList>
            <person name="Istvanek J."/>
            <person name="Jaros M."/>
            <person name="Krenek A."/>
            <person name="Repkova J."/>
        </authorList>
    </citation>
    <scope>NUCLEOTIDE SEQUENCE [LARGE SCALE GENOMIC DNA]</scope>
    <source>
        <strain evidence="3">cv. Tatra</strain>
        <tissue evidence="2">Young leaves</tissue>
    </source>
</reference>
<dbReference type="Gramene" id="Tp57577_TGAC_v2_mRNA14559">
    <property type="protein sequence ID" value="Tp57577_TGAC_v2_mRNA14559"/>
    <property type="gene ID" value="Tp57577_TGAC_v2_gene14087"/>
</dbReference>
<accession>A0A2K3LP74</accession>
<reference evidence="2 3" key="2">
    <citation type="journal article" date="2017" name="Front. Plant Sci.">
        <title>Gene Classification and Mining of Molecular Markers Useful in Red Clover (Trifolium pratense) Breeding.</title>
        <authorList>
            <person name="Istvanek J."/>
            <person name="Dluhosova J."/>
            <person name="Dluhos P."/>
            <person name="Patkova L."/>
            <person name="Nedelnik J."/>
            <person name="Repkova J."/>
        </authorList>
    </citation>
    <scope>NUCLEOTIDE SEQUENCE [LARGE SCALE GENOMIC DNA]</scope>
    <source>
        <strain evidence="3">cv. Tatra</strain>
        <tissue evidence="2">Young leaves</tissue>
    </source>
</reference>
<dbReference type="GO" id="GO:0060147">
    <property type="term" value="P:regulation of post-transcriptional gene silencing"/>
    <property type="evidence" value="ECO:0007669"/>
    <property type="project" value="InterPro"/>
</dbReference>
<dbReference type="PANTHER" id="PTHR16212:SF4">
    <property type="entry name" value="FOCADHESIN"/>
    <property type="match status" value="1"/>
</dbReference>
<evidence type="ECO:0000313" key="3">
    <source>
        <dbReference type="Proteomes" id="UP000236291"/>
    </source>
</evidence>
<dbReference type="STRING" id="57577.A0A2K3LP74"/>
<dbReference type="EMBL" id="ASHM01037761">
    <property type="protein sequence ID" value="PNX80338.1"/>
    <property type="molecule type" value="Genomic_DNA"/>
</dbReference>
<gene>
    <name evidence="2" type="ORF">L195_g036337</name>
</gene>
<dbReference type="AlphaFoldDB" id="A0A2K3LP74"/>
<protein>
    <recommendedName>
        <fullName evidence="1">DUF3730 domain-containing protein</fullName>
    </recommendedName>
</protein>
<dbReference type="Proteomes" id="UP000236291">
    <property type="component" value="Unassembled WGS sequence"/>
</dbReference>
<dbReference type="Pfam" id="PF12530">
    <property type="entry name" value="DUF3730"/>
    <property type="match status" value="1"/>
</dbReference>
<organism evidence="2 3">
    <name type="scientific">Trifolium pratense</name>
    <name type="common">Red clover</name>
    <dbReference type="NCBI Taxonomy" id="57577"/>
    <lineage>
        <taxon>Eukaryota</taxon>
        <taxon>Viridiplantae</taxon>
        <taxon>Streptophyta</taxon>
        <taxon>Embryophyta</taxon>
        <taxon>Tracheophyta</taxon>
        <taxon>Spermatophyta</taxon>
        <taxon>Magnoliopsida</taxon>
        <taxon>eudicotyledons</taxon>
        <taxon>Gunneridae</taxon>
        <taxon>Pentapetalae</taxon>
        <taxon>rosids</taxon>
        <taxon>fabids</taxon>
        <taxon>Fabales</taxon>
        <taxon>Fabaceae</taxon>
        <taxon>Papilionoideae</taxon>
        <taxon>50 kb inversion clade</taxon>
        <taxon>NPAAA clade</taxon>
        <taxon>Hologalegina</taxon>
        <taxon>IRL clade</taxon>
        <taxon>Trifolieae</taxon>
        <taxon>Trifolium</taxon>
    </lineage>
</organism>
<dbReference type="InterPro" id="IPR045163">
    <property type="entry name" value="Focadhesin/RST1"/>
</dbReference>
<evidence type="ECO:0000259" key="1">
    <source>
        <dbReference type="Pfam" id="PF12530"/>
    </source>
</evidence>
<dbReference type="InterPro" id="IPR022542">
    <property type="entry name" value="FOCAD/RST1_DUF3730"/>
</dbReference>
<comment type="caution">
    <text evidence="2">The sequence shown here is derived from an EMBL/GenBank/DDBJ whole genome shotgun (WGS) entry which is preliminary data.</text>
</comment>
<name>A0A2K3LP74_TRIPR</name>
<feature type="domain" description="DUF3730" evidence="1">
    <location>
        <begin position="4"/>
        <end position="57"/>
    </location>
</feature>
<dbReference type="PANTHER" id="PTHR16212">
    <property type="entry name" value="FOCADHESIN FAMILY MEMBER"/>
    <property type="match status" value="1"/>
</dbReference>
<proteinExistence type="predicted"/>